<dbReference type="RefSeq" id="WP_128744890.1">
    <property type="nucleotide sequence ID" value="NZ_CP035281.1"/>
</dbReference>
<evidence type="ECO:0000313" key="1">
    <source>
        <dbReference type="EMBL" id="QAT42236.1"/>
    </source>
</evidence>
<keyword evidence="2" id="KW-1185">Reference proteome</keyword>
<name>A0A410PTM0_9FIRM</name>
<evidence type="ECO:0000313" key="2">
    <source>
        <dbReference type="Proteomes" id="UP000287601"/>
    </source>
</evidence>
<gene>
    <name evidence="1" type="ORF">EQM06_02750</name>
</gene>
<dbReference type="Proteomes" id="UP000287601">
    <property type="component" value="Chromosome"/>
</dbReference>
<accession>A0A410PTM0</accession>
<dbReference type="Pfam" id="PF04402">
    <property type="entry name" value="SIMPL"/>
    <property type="match status" value="1"/>
</dbReference>
<sequence length="211" mass="23131">MVRSLSDNNYSNHTMTLTGQGYVTAAPDTAVIRLGVRTTGYNVSQIQSDNAQSMKEVIQALNLLGITEIKTVQYLIDQLYEYQEGKQIDKGYEVKHIVQIQTDKLNEVGKIIDTVVSAGSNLIEAISFELSEPALFYQQALNNALNNAVDKAKSISDTLHTRLNPVPIRILENSIPPVPFLFTPRGAATTPIIPGGLSVEAFVTVDFAYTD</sequence>
<dbReference type="EMBL" id="CP035281">
    <property type="protein sequence ID" value="QAT42236.1"/>
    <property type="molecule type" value="Genomic_DNA"/>
</dbReference>
<dbReference type="PANTHER" id="PTHR34387">
    <property type="entry name" value="SLR1258 PROTEIN"/>
    <property type="match status" value="1"/>
</dbReference>
<proteinExistence type="predicted"/>
<organism evidence="1 2">
    <name type="scientific">Aminipila luticellarii</name>
    <dbReference type="NCBI Taxonomy" id="2507160"/>
    <lineage>
        <taxon>Bacteria</taxon>
        <taxon>Bacillati</taxon>
        <taxon>Bacillota</taxon>
        <taxon>Clostridia</taxon>
        <taxon>Peptostreptococcales</taxon>
        <taxon>Anaerovoracaceae</taxon>
        <taxon>Aminipila</taxon>
    </lineage>
</organism>
<dbReference type="OrthoDB" id="9785192at2"/>
<dbReference type="PANTHER" id="PTHR34387:SF1">
    <property type="entry name" value="PERIPLASMIC IMMUNOGENIC PROTEIN"/>
    <property type="match status" value="1"/>
</dbReference>
<dbReference type="InterPro" id="IPR007497">
    <property type="entry name" value="SIMPL/DUF541"/>
</dbReference>
<dbReference type="AlphaFoldDB" id="A0A410PTM0"/>
<reference evidence="1 2" key="1">
    <citation type="submission" date="2019-01" db="EMBL/GenBank/DDBJ databases">
        <title>Draft genomes of a novel of Aminipila strains.</title>
        <authorList>
            <person name="Ma S."/>
        </authorList>
    </citation>
    <scope>NUCLEOTIDE SEQUENCE [LARGE SCALE GENOMIC DNA]</scope>
    <source>
        <strain evidence="2">JN-39</strain>
    </source>
</reference>
<dbReference type="Gene3D" id="3.30.70.2970">
    <property type="entry name" value="Protein of unknown function (DUF541), domain 2"/>
    <property type="match status" value="1"/>
</dbReference>
<dbReference type="Gene3D" id="3.30.110.170">
    <property type="entry name" value="Protein of unknown function (DUF541), domain 1"/>
    <property type="match status" value="1"/>
</dbReference>
<dbReference type="GO" id="GO:0006974">
    <property type="term" value="P:DNA damage response"/>
    <property type="evidence" value="ECO:0007669"/>
    <property type="project" value="TreeGrafter"/>
</dbReference>
<protein>
    <submittedName>
        <fullName evidence="1">DUF541 domain-containing protein</fullName>
    </submittedName>
</protein>
<dbReference type="KEGG" id="amij:EQM06_02750"/>
<dbReference type="InterPro" id="IPR052022">
    <property type="entry name" value="26kDa_periplasmic_antigen"/>
</dbReference>